<evidence type="ECO:0000256" key="1">
    <source>
        <dbReference type="ARBA" id="ARBA00004117"/>
    </source>
</evidence>
<accession>A0A6H1UF40</accession>
<dbReference type="InterPro" id="IPR011491">
    <property type="entry name" value="FlgE_D2"/>
</dbReference>
<dbReference type="KEGG" id="fes:HER31_10385"/>
<dbReference type="InterPro" id="IPR019776">
    <property type="entry name" value="Flagellar_basal_body_rod_CS"/>
</dbReference>
<dbReference type="InterPro" id="IPR020013">
    <property type="entry name" value="Flagellar_FlgE/F/G"/>
</dbReference>
<evidence type="ECO:0000259" key="7">
    <source>
        <dbReference type="Pfam" id="PF06429"/>
    </source>
</evidence>
<dbReference type="PANTHER" id="PTHR30435:SF1">
    <property type="entry name" value="FLAGELLAR HOOK PROTEIN FLGE"/>
    <property type="match status" value="1"/>
</dbReference>
<feature type="domain" description="Flagellar hook protein FlgE/F/G-like D1" evidence="9">
    <location>
        <begin position="83"/>
        <end position="143"/>
    </location>
</feature>
<dbReference type="InterPro" id="IPR001444">
    <property type="entry name" value="Flag_bb_rod_N"/>
</dbReference>
<dbReference type="Pfam" id="PF00460">
    <property type="entry name" value="Flg_bb_rod"/>
    <property type="match status" value="1"/>
</dbReference>
<dbReference type="NCBIfam" id="TIGR03506">
    <property type="entry name" value="FlgEFG_subfam"/>
    <property type="match status" value="1"/>
</dbReference>
<gene>
    <name evidence="10" type="primary">flgE</name>
    <name evidence="10" type="ORF">HER31_10385</name>
</gene>
<evidence type="ECO:0000259" key="8">
    <source>
        <dbReference type="Pfam" id="PF07559"/>
    </source>
</evidence>
<dbReference type="Pfam" id="PF07559">
    <property type="entry name" value="FlgE_D2"/>
    <property type="match status" value="1"/>
</dbReference>
<reference evidence="10 11" key="1">
    <citation type="submission" date="2020-04" db="EMBL/GenBank/DDBJ databases">
        <title>Ferrimonas sp. S7 isolated from sea water.</title>
        <authorList>
            <person name="Bae S.S."/>
            <person name="Baek K."/>
        </authorList>
    </citation>
    <scope>NUCLEOTIDE SEQUENCE [LARGE SCALE GENOMIC DNA]</scope>
    <source>
        <strain evidence="10 11">S7</strain>
    </source>
</reference>
<evidence type="ECO:0000256" key="2">
    <source>
        <dbReference type="ARBA" id="ARBA00009677"/>
    </source>
</evidence>
<dbReference type="GO" id="GO:0009424">
    <property type="term" value="C:bacterial-type flagellum hook"/>
    <property type="evidence" value="ECO:0007669"/>
    <property type="project" value="TreeGrafter"/>
</dbReference>
<dbReference type="AlphaFoldDB" id="A0A6H1UF40"/>
<dbReference type="EMBL" id="CP051180">
    <property type="protein sequence ID" value="QIZ77249.1"/>
    <property type="molecule type" value="Genomic_DNA"/>
</dbReference>
<protein>
    <recommendedName>
        <fullName evidence="3 5">Flagellar hook protein FlgE</fullName>
    </recommendedName>
</protein>
<feature type="domain" description="Flagellar basal-body/hook protein C-terminal" evidence="7">
    <location>
        <begin position="416"/>
        <end position="461"/>
    </location>
</feature>
<keyword evidence="11" id="KW-1185">Reference proteome</keyword>
<dbReference type="Pfam" id="PF06429">
    <property type="entry name" value="Flg_bbr_C"/>
    <property type="match status" value="1"/>
</dbReference>
<keyword evidence="10" id="KW-0282">Flagellum</keyword>
<dbReference type="SUPFAM" id="SSF117143">
    <property type="entry name" value="Flagellar hook protein flgE"/>
    <property type="match status" value="1"/>
</dbReference>
<dbReference type="GO" id="GO:0071978">
    <property type="term" value="P:bacterial-type flagellum-dependent swarming motility"/>
    <property type="evidence" value="ECO:0007669"/>
    <property type="project" value="TreeGrafter"/>
</dbReference>
<evidence type="ECO:0000256" key="4">
    <source>
        <dbReference type="ARBA" id="ARBA00023143"/>
    </source>
</evidence>
<dbReference type="InterPro" id="IPR037925">
    <property type="entry name" value="FlgE/F/G-like"/>
</dbReference>
<proteinExistence type="inferred from homology"/>
<evidence type="ECO:0000256" key="3">
    <source>
        <dbReference type="ARBA" id="ARBA00019015"/>
    </source>
</evidence>
<dbReference type="PANTHER" id="PTHR30435">
    <property type="entry name" value="FLAGELLAR PROTEIN"/>
    <property type="match status" value="1"/>
</dbReference>
<dbReference type="RefSeq" id="WP_168660510.1">
    <property type="nucleotide sequence ID" value="NZ_CP051180.1"/>
</dbReference>
<dbReference type="NCBIfam" id="NF004240">
    <property type="entry name" value="PRK05682.1-4"/>
    <property type="match status" value="1"/>
</dbReference>
<evidence type="ECO:0000259" key="6">
    <source>
        <dbReference type="Pfam" id="PF00460"/>
    </source>
</evidence>
<evidence type="ECO:0000259" key="9">
    <source>
        <dbReference type="Pfam" id="PF22692"/>
    </source>
</evidence>
<keyword evidence="10" id="KW-0969">Cilium</keyword>
<evidence type="ECO:0000256" key="5">
    <source>
        <dbReference type="RuleBase" id="RU362116"/>
    </source>
</evidence>
<dbReference type="InterPro" id="IPR010930">
    <property type="entry name" value="Flg_bb/hook_C_dom"/>
</dbReference>
<feature type="domain" description="Flagellar hook protein FlgE D2" evidence="8">
    <location>
        <begin position="167"/>
        <end position="342"/>
    </location>
</feature>
<comment type="similarity">
    <text evidence="2 5">Belongs to the flagella basal body rod proteins family.</text>
</comment>
<dbReference type="Pfam" id="PF22692">
    <property type="entry name" value="LlgE_F_G_D1"/>
    <property type="match status" value="1"/>
</dbReference>
<organism evidence="10 11">
    <name type="scientific">Ferrimonas lipolytica</name>
    <dbReference type="NCBI Taxonomy" id="2724191"/>
    <lineage>
        <taxon>Bacteria</taxon>
        <taxon>Pseudomonadati</taxon>
        <taxon>Pseudomonadota</taxon>
        <taxon>Gammaproteobacteria</taxon>
        <taxon>Alteromonadales</taxon>
        <taxon>Ferrimonadaceae</taxon>
        <taxon>Ferrimonas</taxon>
    </lineage>
</organism>
<dbReference type="GO" id="GO:0005829">
    <property type="term" value="C:cytosol"/>
    <property type="evidence" value="ECO:0007669"/>
    <property type="project" value="TreeGrafter"/>
</dbReference>
<dbReference type="InterPro" id="IPR053967">
    <property type="entry name" value="LlgE_F_G-like_D1"/>
</dbReference>
<evidence type="ECO:0000313" key="11">
    <source>
        <dbReference type="Proteomes" id="UP000501602"/>
    </source>
</evidence>
<dbReference type="PROSITE" id="PS00588">
    <property type="entry name" value="FLAGELLA_BB_ROD"/>
    <property type="match status" value="1"/>
</dbReference>
<name>A0A6H1UF40_9GAMM</name>
<feature type="domain" description="Flagellar basal body rod protein N-terminal" evidence="6">
    <location>
        <begin position="3"/>
        <end position="33"/>
    </location>
</feature>
<dbReference type="InterPro" id="IPR037058">
    <property type="entry name" value="Falgellar_hook_FlgE_sf"/>
</dbReference>
<comment type="subcellular location">
    <subcellularLocation>
        <location evidence="1 5">Bacterial flagellum basal body</location>
    </subcellularLocation>
</comment>
<dbReference type="Gene3D" id="2.60.98.20">
    <property type="entry name" value="Flagellar hook protein FlgE"/>
    <property type="match status" value="1"/>
</dbReference>
<comment type="function">
    <text evidence="5">A flexible structure which links the flagellar filament to the drive apparatus in the basal body.</text>
</comment>
<dbReference type="Proteomes" id="UP000501602">
    <property type="component" value="Chromosome"/>
</dbReference>
<dbReference type="GO" id="GO:0009425">
    <property type="term" value="C:bacterial-type flagellum basal body"/>
    <property type="evidence" value="ECO:0007669"/>
    <property type="project" value="UniProtKB-SubCell"/>
</dbReference>
<evidence type="ECO:0000313" key="10">
    <source>
        <dbReference type="EMBL" id="QIZ77249.1"/>
    </source>
</evidence>
<keyword evidence="10" id="KW-0966">Cell projection</keyword>
<sequence>MSFNVSLSGLNAAQKDLSTTSNNIANVNTIGFKESRAEFSDVYSNSLFSNASTNVGSGVATASIAQQFHQGSMSFTDNALDLAINGSGFFVTSSELGSQDYSYTRAGAFKLNDDNFMVDSQGNYLMALPVNADGTAQSVSLSTSAPVQLPQVAGQPEATTEVSLSMNLPAAADELDPALFDPEDPSTYNSSTSVTIYDSLGESHIQTTYFIKPTGAALNNNNQWVGFTTVDNEPVDMYDHSGTPPGPVSGSYGEDTDGDGVADQTNSAVATASGQTGFVITFDDLGSFTGTSPANLQTEALGQTGAGVIDAGADGTQTLNLNFDDPTQYASVFEVTSLSQDGSTVGRLTNVEVSDDGLINATYSNGTTQALGKVALARFSNEQGLTQVGNTSWQASQASGEALVGEPSVGSFGSIQSAALEQSNVDLTSELVDLIAAQRNFEANSRALDVSNQLSDNILQIR</sequence>
<keyword evidence="4 5" id="KW-0975">Bacterial flagellum</keyword>